<dbReference type="Pfam" id="PF17921">
    <property type="entry name" value="Integrase_H2C2"/>
    <property type="match status" value="1"/>
</dbReference>
<gene>
    <name evidence="4" type="ORF">Pfra01_000987000</name>
</gene>
<dbReference type="PANTHER" id="PTHR33064">
    <property type="entry name" value="POL PROTEIN"/>
    <property type="match status" value="1"/>
</dbReference>
<evidence type="ECO:0000259" key="3">
    <source>
        <dbReference type="PROSITE" id="PS50175"/>
    </source>
</evidence>
<feature type="domain" description="Peptidase A2" evidence="3">
    <location>
        <begin position="645"/>
        <end position="684"/>
    </location>
</feature>
<evidence type="ECO:0000256" key="2">
    <source>
        <dbReference type="SAM" id="MobiDB-lite"/>
    </source>
</evidence>
<dbReference type="Gene3D" id="1.10.340.70">
    <property type="match status" value="1"/>
</dbReference>
<feature type="compositionally biased region" description="Basic and acidic residues" evidence="2">
    <location>
        <begin position="1"/>
        <end position="16"/>
    </location>
</feature>
<feature type="region of interest" description="Disordered" evidence="2">
    <location>
        <begin position="1"/>
        <end position="49"/>
    </location>
</feature>
<dbReference type="InterPro" id="IPR051320">
    <property type="entry name" value="Viral_Replic_Matur_Polypro"/>
</dbReference>
<evidence type="ECO:0000313" key="4">
    <source>
        <dbReference type="EMBL" id="GMF36333.1"/>
    </source>
</evidence>
<dbReference type="Pfam" id="PF03732">
    <property type="entry name" value="Retrotrans_gag"/>
    <property type="match status" value="1"/>
</dbReference>
<dbReference type="PROSITE" id="PS00141">
    <property type="entry name" value="ASP_PROTEASE"/>
    <property type="match status" value="1"/>
</dbReference>
<dbReference type="InterPro" id="IPR043128">
    <property type="entry name" value="Rev_trsase/Diguanyl_cyclase"/>
</dbReference>
<keyword evidence="5" id="KW-1185">Reference proteome</keyword>
<dbReference type="SUPFAM" id="SSF56672">
    <property type="entry name" value="DNA/RNA polymerases"/>
    <property type="match status" value="1"/>
</dbReference>
<feature type="compositionally biased region" description="Basic and acidic residues" evidence="2">
    <location>
        <begin position="911"/>
        <end position="948"/>
    </location>
</feature>
<feature type="region of interest" description="Disordered" evidence="2">
    <location>
        <begin position="287"/>
        <end position="482"/>
    </location>
</feature>
<dbReference type="InterPro" id="IPR021109">
    <property type="entry name" value="Peptidase_aspartic_dom_sf"/>
</dbReference>
<evidence type="ECO:0000256" key="1">
    <source>
        <dbReference type="ARBA" id="ARBA00022801"/>
    </source>
</evidence>
<dbReference type="GO" id="GO:0004190">
    <property type="term" value="F:aspartic-type endopeptidase activity"/>
    <property type="evidence" value="ECO:0007669"/>
    <property type="project" value="InterPro"/>
</dbReference>
<dbReference type="Gene3D" id="2.40.70.10">
    <property type="entry name" value="Acid Proteases"/>
    <property type="match status" value="1"/>
</dbReference>
<dbReference type="Gene3D" id="3.10.10.10">
    <property type="entry name" value="HIV Type 1 Reverse Transcriptase, subunit A, domain 1"/>
    <property type="match status" value="1"/>
</dbReference>
<dbReference type="Proteomes" id="UP001165121">
    <property type="component" value="Unassembled WGS sequence"/>
</dbReference>
<dbReference type="Pfam" id="PF13650">
    <property type="entry name" value="Asp_protease_2"/>
    <property type="match status" value="1"/>
</dbReference>
<sequence length="1713" mass="192441">MIARRTAEFPRLESDPSRVPLPKTPETKKGKNEVFRATTGTPYYEDSHMQTPKTLKDRNARYAEFYDAADEAELGGDDSDDGRDYLDSAEDSAKNVIRRLSLDDAERDRTHYLEVRSHASLDKIAEFEGKRYRSDDSLQWLKRFIYEMKGTRMPQDSWCEPFSRCLGRAAKSWYHQLPKKTQRNWNLFSEAFLDYYCSQFDQSARTRYYSARRKENEPICDFLIRLNGYARTANIQYRKGGADASDHVEHFLLNCGDDGIMDLLYPMRLDDIERVEKIINTKILGEKRKRQRDRLSGSRNRDSRRAESQRRLESSRLTESRRSERRGDRRNDRRDYRRDDQRTRRDDGRDRRVTVAATADDEEEDGMECQPSRRLSQHDYDDDESDYSREAYSDSEGGSDHDYIDAGIADEKSCGKNAREDSTRPQKDSTRTQWSSARPQGSSARPQGSSTVQWNSANQPADTTSRANRFTDRRDNYGPSTRCGSMQIVPALRTTGQLCHRECRQIQVARRPPGPLRTEQFKLGGPPTLTGLDEAGLPQSAEPVAETKFIFAYVGKAGWPERVWTDGNDGIKMDGIDGELDYSKEQSRAMISNAGATRQRKGAMRMAKMIKLLPDERLGWWSAQKFDRRVRMRALVMGAVNDQRTKILLDTGANISAINATFARKLRQKQQASRDVQIGVQGIGKDKVGTSTRAWVIITLGWEVSYEFKVWMMDHHAGVDLILGKDFMIPAGIRLDLYNCLAKLPDEVVVPLIKSLNSADDPKGGLQITGGPTGTICLPGRVTAEFRARRKQPAESTHALWHEIVNDMVPSALPVLNWARHGILPLEGFVILNSTKYRDWEVLAYETAIDKDLLRKERQLYDEWMERQPPAVERRVYSPPTKIARRPPGKTGNADGENYGQTMILASGPEAVRRGRPEAGDRSRRDKNSADAVSEPREMTAAHRRVLETSEGSDGAVVSPTRDEDGSSRGLASTVISAESAESDLVAPRVGKLGNPPDRGRQTGEVNVSDDMLDVDPENEGEPGRHDDVYERVPTSVALEDYAHELAFLPDLTDAIPTQLDYSGDNVVCSAHSAEQTTRVIRVLQSHEQIMISSGNALPPPAYGVVCNIDVQGHPPIRQRARRVPLKHLKKLYELLKALLKAGPIAFSNSPWASPIVIVLKKNGVDIRLFIDYKLVNAITLMMECAMPLVDDLLTELDAYLWYCSLDAARGFWASDPMQGSIDSPAADMFNTGDPDPSSWVPVFERRSFVDDICFGGRTFDEYLDTLDRLLNRFADCRISVSFPKSIFAQAKVDFLSHKVTPEGIQGDPKKMAAIAFPDNEERYAGFLGALNYYGRFIQNLAVYGAILYQIKDDDFSPGGDLTAAKAAFAELKTKVVEAPTLRHFDSAKDVHIMLFANVWVLSSTMMQMHDDKLHPACHLRGPSIPPSFEGTAGTQAGRRVRPVAPSVNHASYWTQRDTQAPRPAIEELGDGKNGPRITLCTSPSRLRRVRLAIDGSVKTEKNEGYGSCSWILWRLPSWDIEIAASAHVPSTIVNIAEYTGMNNGVVAALQRGFGGAQSQVSNDTADLLTELSEARTPDASDIDPLVVQAERRQQISKAQDEELRWADLKAYLKGEFTQLSHHRVHNAGKVADEFVLSEDGLLCRQNKVRRPEELSELGLTFSLVVLTTMIDEVLQNCHNSIEGGHQGIVLTYHRVKADDYWIGLYADVVKHV</sequence>
<comment type="caution">
    <text evidence="4">The sequence shown here is derived from an EMBL/GenBank/DDBJ whole genome shotgun (WGS) entry which is preliminary data.</text>
</comment>
<dbReference type="InterPro" id="IPR001995">
    <property type="entry name" value="Peptidase_A2_cat"/>
</dbReference>
<proteinExistence type="predicted"/>
<evidence type="ECO:0000313" key="5">
    <source>
        <dbReference type="Proteomes" id="UP001165121"/>
    </source>
</evidence>
<organism evidence="4 5">
    <name type="scientific">Phytophthora fragariaefolia</name>
    <dbReference type="NCBI Taxonomy" id="1490495"/>
    <lineage>
        <taxon>Eukaryota</taxon>
        <taxon>Sar</taxon>
        <taxon>Stramenopiles</taxon>
        <taxon>Oomycota</taxon>
        <taxon>Peronosporomycetes</taxon>
        <taxon>Peronosporales</taxon>
        <taxon>Peronosporaceae</taxon>
        <taxon>Phytophthora</taxon>
    </lineage>
</organism>
<feature type="region of interest" description="Disordered" evidence="2">
    <location>
        <begin position="877"/>
        <end position="1028"/>
    </location>
</feature>
<feature type="compositionally biased region" description="Polar residues" evidence="2">
    <location>
        <begin position="431"/>
        <end position="468"/>
    </location>
</feature>
<dbReference type="GO" id="GO:0006508">
    <property type="term" value="P:proteolysis"/>
    <property type="evidence" value="ECO:0007669"/>
    <property type="project" value="InterPro"/>
</dbReference>
<feature type="compositionally biased region" description="Acidic residues" evidence="2">
    <location>
        <begin position="1011"/>
        <end position="1021"/>
    </location>
</feature>
<feature type="compositionally biased region" description="Basic and acidic residues" evidence="2">
    <location>
        <begin position="386"/>
        <end position="430"/>
    </location>
</feature>
<accession>A0A9W6XDJ2</accession>
<name>A0A9W6XDJ2_9STRA</name>
<dbReference type="InterPro" id="IPR041588">
    <property type="entry name" value="Integrase_H2C2"/>
</dbReference>
<dbReference type="InterPro" id="IPR005162">
    <property type="entry name" value="Retrotrans_gag_dom"/>
</dbReference>
<feature type="compositionally biased region" description="Basic and acidic residues" evidence="2">
    <location>
        <begin position="25"/>
        <end position="34"/>
    </location>
</feature>
<keyword evidence="1" id="KW-0378">Hydrolase</keyword>
<dbReference type="CDD" id="cd00303">
    <property type="entry name" value="retropepsin_like"/>
    <property type="match status" value="1"/>
</dbReference>
<reference evidence="4" key="1">
    <citation type="submission" date="2023-04" db="EMBL/GenBank/DDBJ databases">
        <title>Phytophthora fragariaefolia NBRC 109709.</title>
        <authorList>
            <person name="Ichikawa N."/>
            <person name="Sato H."/>
            <person name="Tonouchi N."/>
        </authorList>
    </citation>
    <scope>NUCLEOTIDE SEQUENCE</scope>
    <source>
        <strain evidence="4">NBRC 109709</strain>
    </source>
</reference>
<dbReference type="EMBL" id="BSXT01000932">
    <property type="protein sequence ID" value="GMF36333.1"/>
    <property type="molecule type" value="Genomic_DNA"/>
</dbReference>
<dbReference type="InterPro" id="IPR043502">
    <property type="entry name" value="DNA/RNA_pol_sf"/>
</dbReference>
<dbReference type="InterPro" id="IPR001969">
    <property type="entry name" value="Aspartic_peptidase_AS"/>
</dbReference>
<protein>
    <submittedName>
        <fullName evidence="4">Unnamed protein product</fullName>
    </submittedName>
</protein>
<dbReference type="PANTHER" id="PTHR33064:SF37">
    <property type="entry name" value="RIBONUCLEASE H"/>
    <property type="match status" value="1"/>
</dbReference>
<dbReference type="SUPFAM" id="SSF50630">
    <property type="entry name" value="Acid proteases"/>
    <property type="match status" value="1"/>
</dbReference>
<dbReference type="Gene3D" id="3.30.70.270">
    <property type="match status" value="3"/>
</dbReference>
<dbReference type="PROSITE" id="PS50175">
    <property type="entry name" value="ASP_PROT_RETROV"/>
    <property type="match status" value="1"/>
</dbReference>
<dbReference type="CDD" id="cd01647">
    <property type="entry name" value="RT_LTR"/>
    <property type="match status" value="1"/>
</dbReference>
<feature type="compositionally biased region" description="Basic and acidic residues" evidence="2">
    <location>
        <begin position="293"/>
        <end position="353"/>
    </location>
</feature>